<dbReference type="Proteomes" id="UP001556118">
    <property type="component" value="Unassembled WGS sequence"/>
</dbReference>
<sequence length="276" mass="30706">MFSLDQLDVSWDQSTTTLWTYMDPKGRPSFSPELLNDIATWQAEVEEACLSGDLNIRYAVLGSRFPGVFSLGGDLELFSACIQEGDRDALVRYGRECVRILYRYTVGLDLPLVTIGLVQGDAFGGGFESLLSFNVVVAERGTSFGLPETLFGLFPGMGAHCFLSRRLGSAQAERLILSGRTYTAEEMYDLGIVHALAEPGQGRRVVEEYIIQNVRRHSGHCAIYRASRAVSPVTLGELELIVDMWADAALKLSPTDLKMMRRLVNAQDRLRNERRS</sequence>
<evidence type="ECO:0000313" key="1">
    <source>
        <dbReference type="EMBL" id="MEW9855210.1"/>
    </source>
</evidence>
<dbReference type="PANTHER" id="PTHR11941:SF54">
    <property type="entry name" value="ENOYL-COA HYDRATASE, MITOCHONDRIAL"/>
    <property type="match status" value="1"/>
</dbReference>
<reference evidence="1 2" key="1">
    <citation type="submission" date="2024-06" db="EMBL/GenBank/DDBJ databases">
        <title>Novosphingobium rhizovicinus M1R2S20.</title>
        <authorList>
            <person name="Sun J.-Q."/>
        </authorList>
    </citation>
    <scope>NUCLEOTIDE SEQUENCE [LARGE SCALE GENOMIC DNA]</scope>
    <source>
        <strain evidence="1 2">M1R2S20</strain>
    </source>
</reference>
<dbReference type="Gene3D" id="3.90.226.10">
    <property type="entry name" value="2-enoyl-CoA Hydratase, Chain A, domain 1"/>
    <property type="match status" value="1"/>
</dbReference>
<comment type="caution">
    <text evidence="1">The sequence shown here is derived from an EMBL/GenBank/DDBJ whole genome shotgun (WGS) entry which is preliminary data.</text>
</comment>
<dbReference type="Gene3D" id="6.20.390.30">
    <property type="match status" value="1"/>
</dbReference>
<gene>
    <name evidence="1" type="ORF">ABUH87_08460</name>
</gene>
<accession>A0ABV3RB06</accession>
<organism evidence="1 2">
    <name type="scientific">Novosphingobium rhizovicinum</name>
    <dbReference type="NCBI Taxonomy" id="3228928"/>
    <lineage>
        <taxon>Bacteria</taxon>
        <taxon>Pseudomonadati</taxon>
        <taxon>Pseudomonadota</taxon>
        <taxon>Alphaproteobacteria</taxon>
        <taxon>Sphingomonadales</taxon>
        <taxon>Sphingomonadaceae</taxon>
        <taxon>Novosphingobium</taxon>
    </lineage>
</organism>
<dbReference type="CDD" id="cd06558">
    <property type="entry name" value="crotonase-like"/>
    <property type="match status" value="1"/>
</dbReference>
<dbReference type="PANTHER" id="PTHR11941">
    <property type="entry name" value="ENOYL-COA HYDRATASE-RELATED"/>
    <property type="match status" value="1"/>
</dbReference>
<dbReference type="InterPro" id="IPR029045">
    <property type="entry name" value="ClpP/crotonase-like_dom_sf"/>
</dbReference>
<name>A0ABV3RB06_9SPHN</name>
<dbReference type="InterPro" id="IPR001753">
    <property type="entry name" value="Enoyl-CoA_hydra/iso"/>
</dbReference>
<evidence type="ECO:0000313" key="2">
    <source>
        <dbReference type="Proteomes" id="UP001556118"/>
    </source>
</evidence>
<dbReference type="EMBL" id="JBFNXR010000027">
    <property type="protein sequence ID" value="MEW9855210.1"/>
    <property type="molecule type" value="Genomic_DNA"/>
</dbReference>
<keyword evidence="2" id="KW-1185">Reference proteome</keyword>
<dbReference type="Pfam" id="PF00378">
    <property type="entry name" value="ECH_1"/>
    <property type="match status" value="1"/>
</dbReference>
<dbReference type="NCBIfam" id="NF006452">
    <property type="entry name" value="PRK08788.1"/>
    <property type="match status" value="1"/>
</dbReference>
<dbReference type="SUPFAM" id="SSF52096">
    <property type="entry name" value="ClpP/crotonase"/>
    <property type="match status" value="1"/>
</dbReference>
<proteinExistence type="predicted"/>
<protein>
    <submittedName>
        <fullName evidence="1">Crotonase/enoyl-CoA hydratase family protein</fullName>
    </submittedName>
</protein>